<evidence type="ECO:0000259" key="5">
    <source>
        <dbReference type="Pfam" id="PF01368"/>
    </source>
</evidence>
<dbReference type="InterPro" id="IPR000014">
    <property type="entry name" value="PAS"/>
</dbReference>
<keyword evidence="4" id="KW-0812">Transmembrane</keyword>
<feature type="binding site" evidence="2">
    <location>
        <position position="429"/>
    </location>
    <ligand>
        <name>Mn(2+)</name>
        <dbReference type="ChEBI" id="CHEBI:29035"/>
        <label>2</label>
    </ligand>
</feature>
<dbReference type="Proteomes" id="UP000008550">
    <property type="component" value="Chromosome"/>
</dbReference>
<accession>B0TA57</accession>
<evidence type="ECO:0000256" key="4">
    <source>
        <dbReference type="SAM" id="Phobius"/>
    </source>
</evidence>
<dbReference type="GO" id="GO:0005886">
    <property type="term" value="C:plasma membrane"/>
    <property type="evidence" value="ECO:0007669"/>
    <property type="project" value="UniProtKB-SubCell"/>
</dbReference>
<feature type="transmembrane region" description="Helical" evidence="4">
    <location>
        <begin position="16"/>
        <end position="35"/>
    </location>
</feature>
<dbReference type="GO" id="GO:0046872">
    <property type="term" value="F:metal ion binding"/>
    <property type="evidence" value="ECO:0007669"/>
    <property type="project" value="UniProtKB-KW"/>
</dbReference>
<proteinExistence type="inferred from homology"/>
<dbReference type="PANTHER" id="PTHR47618">
    <property type="entry name" value="BIFUNCTIONAL OLIGORIBONUCLEASE AND PAP PHOSPHATASE NRNA"/>
    <property type="match status" value="1"/>
</dbReference>
<feature type="region of interest" description="Disordered" evidence="3">
    <location>
        <begin position="663"/>
        <end position="685"/>
    </location>
</feature>
<keyword evidence="2" id="KW-0479">Metal-binding</keyword>
<dbReference type="KEGG" id="hmo:HM1_0972"/>
<feature type="binding site" evidence="2">
    <location>
        <position position="362"/>
    </location>
    <ligand>
        <name>Mn(2+)</name>
        <dbReference type="ChEBI" id="CHEBI:29035"/>
        <label>2</label>
    </ligand>
</feature>
<evidence type="ECO:0000313" key="8">
    <source>
        <dbReference type="EMBL" id="ABZ83594.1"/>
    </source>
</evidence>
<dbReference type="InterPro" id="IPR038763">
    <property type="entry name" value="DHH_sf"/>
</dbReference>
<dbReference type="Pfam" id="PF13188">
    <property type="entry name" value="PAS_8"/>
    <property type="match status" value="1"/>
</dbReference>
<dbReference type="HOGENOM" id="CLU_018278_0_0_9"/>
<keyword evidence="9" id="KW-1185">Reference proteome</keyword>
<dbReference type="GO" id="GO:0003676">
    <property type="term" value="F:nucleic acid binding"/>
    <property type="evidence" value="ECO:0007669"/>
    <property type="project" value="UniProtKB-UniRule"/>
</dbReference>
<evidence type="ECO:0000259" key="7">
    <source>
        <dbReference type="Pfam" id="PF13188"/>
    </source>
</evidence>
<feature type="domain" description="PAS" evidence="7">
    <location>
        <begin position="84"/>
        <end position="138"/>
    </location>
</feature>
<keyword evidence="4" id="KW-1133">Transmembrane helix</keyword>
<dbReference type="Pfam" id="PF01368">
    <property type="entry name" value="DHH"/>
    <property type="match status" value="1"/>
</dbReference>
<dbReference type="EMBL" id="CP000930">
    <property type="protein sequence ID" value="ABZ83594.1"/>
    <property type="molecule type" value="Genomic_DNA"/>
</dbReference>
<comment type="subcellular location">
    <subcellularLocation>
        <location evidence="1">Cell membrane</location>
    </subcellularLocation>
</comment>
<feature type="domain" description="DHHA1" evidence="6">
    <location>
        <begin position="580"/>
        <end position="660"/>
    </location>
</feature>
<dbReference type="PIRSF" id="PIRSF026583">
    <property type="entry name" value="YybT"/>
    <property type="match status" value="1"/>
</dbReference>
<evidence type="ECO:0000256" key="2">
    <source>
        <dbReference type="PIRSR" id="PIRSR026583-50"/>
    </source>
</evidence>
<dbReference type="InterPro" id="IPR014528">
    <property type="entry name" value="GdpP/PdeA"/>
</dbReference>
<dbReference type="InterPro" id="IPR051319">
    <property type="entry name" value="Oligoribo/pAp-PDE_c-di-AMP_PDE"/>
</dbReference>
<dbReference type="InterPro" id="IPR003156">
    <property type="entry name" value="DHHA1_dom"/>
</dbReference>
<comment type="cofactor">
    <cofactor evidence="2">
        <name>Mn(2+)</name>
        <dbReference type="ChEBI" id="CHEBI:29035"/>
    </cofactor>
    <text evidence="2">For phosphodiesterase activity, probably binds 2 Mn(2+) per subunit.</text>
</comment>
<keyword evidence="1" id="KW-0378">Hydrolase</keyword>
<keyword evidence="1 4" id="KW-0472">Membrane</keyword>
<dbReference type="Pfam" id="PF24898">
    <property type="entry name" value="GGDEF_GdpP"/>
    <property type="match status" value="1"/>
</dbReference>
<dbReference type="Gene3D" id="3.90.1640.10">
    <property type="entry name" value="inorganic pyrophosphatase (n-terminal core)"/>
    <property type="match status" value="1"/>
</dbReference>
<evidence type="ECO:0000259" key="6">
    <source>
        <dbReference type="Pfam" id="PF02272"/>
    </source>
</evidence>
<dbReference type="Gene3D" id="3.10.310.30">
    <property type="match status" value="1"/>
</dbReference>
<dbReference type="Gene3D" id="3.30.450.20">
    <property type="entry name" value="PAS domain"/>
    <property type="match status" value="1"/>
</dbReference>
<sequence length="685" mass="74630">MGEEAVLLGMKRRFSFWLLALPAVIGAGLLVAVLAPVHRGAAGAVAALLVAVLFFVIESAYRWRQQAEEQFSRLQEQFEASGANLLAHLPLGLVYIDSNGALLWHNPEFARMLGREGYRFKGKLRSHLPELHFKKNSAFSELAASRLVIRDRQIKVTLRIGPEEGRRLLAFDDVTDYEQRAAREDGPVIGLCIIDNFDEAVAPLEDENKFALTAEIDKLLNEWALGVEAFIRKVAEDRYVLLMTGSGLRLCQAHNFDILDRIRSIRLENRIAVTLSVGLGVGEESMADLGRLARTGVDLAMERGGDQVVVKSADRVYFYGGNTEAVEKRTRVRARVVAKSLRNLILAADNVVILGHEYADLDAAGAALGLSRAVAALGKPVSVILDTRGGALDRLMPYVQANADLAKTLVSVEAAPDHVTARTLLVVVDTHKPSLLPDRTLLDRAGEIVIIDHHRRGEEFIDKNSLVYLEAYASSTCELVAEILQYLKEDLELGKIAASALLAGITVDTKHFVFMTGARTYEAASYLRRSGADPQLVQSLLRDSMETVVRRAAIIGGAEVHFGHIAIGVQEEAVPRATVISAQAADELLEVEGIQASFVLRPYPKGTAVSARSQGDINVHAILERLGGGGHLTIAGAQLAGLSLSEAKEKLLTAIGEYLEQQKEQKALAEREQKAEHPDPAGGRR</sequence>
<dbReference type="eggNOG" id="COG3887">
    <property type="taxonomic scope" value="Bacteria"/>
</dbReference>
<feature type="compositionally biased region" description="Basic and acidic residues" evidence="3">
    <location>
        <begin position="663"/>
        <end position="679"/>
    </location>
</feature>
<name>B0TA57_HELMI</name>
<feature type="binding site" evidence="2">
    <location>
        <position position="508"/>
    </location>
    <ligand>
        <name>Mn(2+)</name>
        <dbReference type="ChEBI" id="CHEBI:29035"/>
        <label>2</label>
    </ligand>
</feature>
<gene>
    <name evidence="8" type="ORF">HM1_0972</name>
</gene>
<evidence type="ECO:0000313" key="9">
    <source>
        <dbReference type="Proteomes" id="UP000008550"/>
    </source>
</evidence>
<dbReference type="GO" id="GO:0106409">
    <property type="term" value="F:cyclic-di-AMP phosphodiesterase activity"/>
    <property type="evidence" value="ECO:0007669"/>
    <property type="project" value="RHEA"/>
</dbReference>
<feature type="binding site" evidence="2">
    <location>
        <position position="356"/>
    </location>
    <ligand>
        <name>Mn(2+)</name>
        <dbReference type="ChEBI" id="CHEBI:29035"/>
        <label>1</label>
    </ligand>
</feature>
<reference evidence="8 9" key="1">
    <citation type="journal article" date="2008" name="J. Bacteriol.">
        <title>The genome of Heliobacterium modesticaldum, a phototrophic representative of the Firmicutes containing the simplest photosynthetic apparatus.</title>
        <authorList>
            <person name="Sattley W.M."/>
            <person name="Madigan M.T."/>
            <person name="Swingley W.D."/>
            <person name="Cheung P.C."/>
            <person name="Clocksin K.M."/>
            <person name="Conrad A.L."/>
            <person name="Dejesa L.C."/>
            <person name="Honchak B.M."/>
            <person name="Jung D.O."/>
            <person name="Karbach L.E."/>
            <person name="Kurdoglu A."/>
            <person name="Lahiri S."/>
            <person name="Mastrian S.D."/>
            <person name="Page L.E."/>
            <person name="Taylor H.L."/>
            <person name="Wang Z.T."/>
            <person name="Raymond J."/>
            <person name="Chen M."/>
            <person name="Blankenship R.E."/>
            <person name="Touchman J.W."/>
        </authorList>
    </citation>
    <scope>NUCLEOTIDE SEQUENCE [LARGE SCALE GENOMIC DNA]</scope>
    <source>
        <strain evidence="9">ATCC 51547 / Ice1</strain>
    </source>
</reference>
<dbReference type="PANTHER" id="PTHR47618:SF2">
    <property type="entry name" value="CYCLIC-DI-AMP PHOSPHODIESTERASE GDPP"/>
    <property type="match status" value="1"/>
</dbReference>
<dbReference type="Pfam" id="PF02272">
    <property type="entry name" value="DHHA1"/>
    <property type="match status" value="1"/>
</dbReference>
<dbReference type="GO" id="GO:0016787">
    <property type="term" value="F:hydrolase activity"/>
    <property type="evidence" value="ECO:0007669"/>
    <property type="project" value="UniProtKB-UniRule"/>
</dbReference>
<feature type="transmembrane region" description="Helical" evidence="4">
    <location>
        <begin position="41"/>
        <end position="61"/>
    </location>
</feature>
<comment type="similarity">
    <text evidence="1">Belongs to the GdpP/PdeA phosphodiesterase family.</text>
</comment>
<feature type="binding site" evidence="2">
    <location>
        <position position="429"/>
    </location>
    <ligand>
        <name>Mn(2+)</name>
        <dbReference type="ChEBI" id="CHEBI:29035"/>
        <label>1</label>
    </ligand>
</feature>
<dbReference type="InterPro" id="IPR001667">
    <property type="entry name" value="DDH_dom"/>
</dbReference>
<feature type="domain" description="DDH" evidence="5">
    <location>
        <begin position="350"/>
        <end position="505"/>
    </location>
</feature>
<dbReference type="AlphaFoldDB" id="B0TA57"/>
<feature type="binding site" evidence="2">
    <location>
        <position position="453"/>
    </location>
    <ligand>
        <name>Mn(2+)</name>
        <dbReference type="ChEBI" id="CHEBI:29035"/>
        <label>2</label>
    </ligand>
</feature>
<dbReference type="FunFam" id="3.90.1640.10:FF:000002">
    <property type="entry name" value="Cyclic-di-AMP phosphodiesterase"/>
    <property type="match status" value="1"/>
</dbReference>
<comment type="function">
    <text evidence="1">Has phosphodiesterase (PDE) activity against cyclic-di-AMP (c-di-AMP).</text>
</comment>
<dbReference type="SUPFAM" id="SSF64182">
    <property type="entry name" value="DHH phosphoesterases"/>
    <property type="match status" value="1"/>
</dbReference>
<keyword evidence="2" id="KW-0464">Manganese</keyword>
<evidence type="ECO:0000256" key="1">
    <source>
        <dbReference type="PIRNR" id="PIRNR026583"/>
    </source>
</evidence>
<feature type="binding site" evidence="2">
    <location>
        <position position="360"/>
    </location>
    <ligand>
        <name>Mn(2+)</name>
        <dbReference type="ChEBI" id="CHEBI:29035"/>
        <label>1</label>
    </ligand>
</feature>
<dbReference type="STRING" id="498761.HM1_0972"/>
<protein>
    <recommendedName>
        <fullName evidence="1">Cyclic-di-AMP phosphodiesterase</fullName>
        <ecNumber evidence="1">3.1.4.-</ecNumber>
    </recommendedName>
</protein>
<keyword evidence="1" id="KW-1003">Cell membrane</keyword>
<evidence type="ECO:0000256" key="3">
    <source>
        <dbReference type="SAM" id="MobiDB-lite"/>
    </source>
</evidence>
<comment type="catalytic activity">
    <reaction evidence="1">
        <text>3',3'-c-di-AMP + H2O = 5'-O-phosphonoadenylyl-(3'-&gt;5')-adenosine + H(+)</text>
        <dbReference type="Rhea" id="RHEA:54420"/>
        <dbReference type="ChEBI" id="CHEBI:15377"/>
        <dbReference type="ChEBI" id="CHEBI:15378"/>
        <dbReference type="ChEBI" id="CHEBI:71500"/>
        <dbReference type="ChEBI" id="CHEBI:138171"/>
    </reaction>
</comment>
<dbReference type="EC" id="3.1.4.-" evidence="1"/>
<organism evidence="8 9">
    <name type="scientific">Heliobacterium modesticaldum (strain ATCC 51547 / Ice1)</name>
    <dbReference type="NCBI Taxonomy" id="498761"/>
    <lineage>
        <taxon>Bacteria</taxon>
        <taxon>Bacillati</taxon>
        <taxon>Bacillota</taxon>
        <taxon>Clostridia</taxon>
        <taxon>Eubacteriales</taxon>
        <taxon>Heliobacteriaceae</taxon>
        <taxon>Heliomicrobium</taxon>
    </lineage>
</organism>